<dbReference type="PANTHER" id="PTHR43558">
    <property type="entry name" value="REDUCTASE, PUTATIVE (AFU_ORTHOLOGUE AFUA_3G10540)-RELATED"/>
    <property type="match status" value="1"/>
</dbReference>
<dbReference type="STRING" id="93625.A0A409XDQ5"/>
<reference evidence="1 2" key="1">
    <citation type="journal article" date="2018" name="Evol. Lett.">
        <title>Horizontal gene cluster transfer increased hallucinogenic mushroom diversity.</title>
        <authorList>
            <person name="Reynolds H.T."/>
            <person name="Vijayakumar V."/>
            <person name="Gluck-Thaler E."/>
            <person name="Korotkin H.B."/>
            <person name="Matheny P.B."/>
            <person name="Slot J.C."/>
        </authorList>
    </citation>
    <scope>NUCLEOTIDE SEQUENCE [LARGE SCALE GENOMIC DNA]</scope>
    <source>
        <strain evidence="1 2">2631</strain>
    </source>
</reference>
<dbReference type="PANTHER" id="PTHR43558:SF6">
    <property type="entry name" value="REDUCTASE, PUTATIVE (AFU_ORTHOLOGUE AFUA_3G10540)-RELATED"/>
    <property type="match status" value="1"/>
</dbReference>
<proteinExistence type="predicted"/>
<evidence type="ECO:0000313" key="1">
    <source>
        <dbReference type="EMBL" id="PPQ88912.1"/>
    </source>
</evidence>
<accession>A0A409XDQ5</accession>
<dbReference type="AlphaFoldDB" id="A0A409XDQ5"/>
<gene>
    <name evidence="1" type="ORF">CVT25_009147</name>
</gene>
<comment type="caution">
    <text evidence="1">The sequence shown here is derived from an EMBL/GenBank/DDBJ whole genome shotgun (WGS) entry which is preliminary data.</text>
</comment>
<sequence length="296" mass="33455">MQFTIEIESFVEPVNALPTLPGVSLDAVLQSSLDEEAELRKLFATDKKNPRLSNPYIGLVDVFDAPATIRTIRARVVEGKQNLSPKYVMPVTDDNRILEGTLCTVADVEEFKKNWTIFTEGSLSQLVNWNNVVAAGGSVLRAIRKYYHSNAYPTSDVDLFLWGMTPDQAEIKIKEIYEAVRDSVLWDVTCIRTKHTASIHSQYPYRSVQIVLLLYQSPAETLSGFDIDAPCCAYDGNRVWANPRAVVAMMRQCNTVDMIHRSPSYEVRLAKYSQRSFKIYVPALERSKVDPTVRPL</sequence>
<dbReference type="OrthoDB" id="539213at2759"/>
<keyword evidence="2" id="KW-1185">Reference proteome</keyword>
<dbReference type="InterPro" id="IPR053354">
    <property type="entry name" value="MGDG_epimerase"/>
</dbReference>
<dbReference type="Proteomes" id="UP000283269">
    <property type="component" value="Unassembled WGS sequence"/>
</dbReference>
<evidence type="ECO:0000313" key="2">
    <source>
        <dbReference type="Proteomes" id="UP000283269"/>
    </source>
</evidence>
<dbReference type="EMBL" id="NHYD01001992">
    <property type="protein sequence ID" value="PPQ88912.1"/>
    <property type="molecule type" value="Genomic_DNA"/>
</dbReference>
<protein>
    <submittedName>
        <fullName evidence="1">Uncharacterized protein</fullName>
    </submittedName>
</protein>
<dbReference type="InParanoid" id="A0A409XDQ5"/>
<organism evidence="1 2">
    <name type="scientific">Psilocybe cyanescens</name>
    <dbReference type="NCBI Taxonomy" id="93625"/>
    <lineage>
        <taxon>Eukaryota</taxon>
        <taxon>Fungi</taxon>
        <taxon>Dikarya</taxon>
        <taxon>Basidiomycota</taxon>
        <taxon>Agaricomycotina</taxon>
        <taxon>Agaricomycetes</taxon>
        <taxon>Agaricomycetidae</taxon>
        <taxon>Agaricales</taxon>
        <taxon>Agaricineae</taxon>
        <taxon>Strophariaceae</taxon>
        <taxon>Psilocybe</taxon>
    </lineage>
</organism>
<name>A0A409XDQ5_PSICY</name>